<evidence type="ECO:0000313" key="2">
    <source>
        <dbReference type="EMBL" id="GHB36435.1"/>
    </source>
</evidence>
<reference evidence="2" key="2">
    <citation type="submission" date="2020-09" db="EMBL/GenBank/DDBJ databases">
        <authorList>
            <person name="Sun Q."/>
            <person name="Kim S."/>
        </authorList>
    </citation>
    <scope>NUCLEOTIDE SEQUENCE</scope>
    <source>
        <strain evidence="2">KCTC 23224</strain>
    </source>
</reference>
<dbReference type="EMBL" id="BMYF01000009">
    <property type="protein sequence ID" value="GHB36435.1"/>
    <property type="molecule type" value="Genomic_DNA"/>
</dbReference>
<feature type="transmembrane region" description="Helical" evidence="1">
    <location>
        <begin position="74"/>
        <end position="94"/>
    </location>
</feature>
<sequence length="213" mass="25116">MKPSPILQRIDEQLDFNRKLFFFVLAIFYVVIRFVTNDLILQNIPGYESLEQDGTLTYFHIFNTLNYLWTPFSLLWKFLLTTFLLWMGSFAWGYKISFGRIWSLVMLAEVIFVIPEILKLFALILFPEHWTIAEMRDLYPLSILSLIDYEQVPKAYIYPLQALNLFELMYIFSLATGIAAILKKGWKPAFLIVGTGYVLLFLGWLVFYILAYR</sequence>
<dbReference type="AlphaFoldDB" id="A0A8J3CX35"/>
<accession>A0A8J3CX35</accession>
<keyword evidence="3" id="KW-1185">Reference proteome</keyword>
<organism evidence="2 3">
    <name type="scientific">Mongoliitalea lutea</name>
    <dbReference type="NCBI Taxonomy" id="849756"/>
    <lineage>
        <taxon>Bacteria</taxon>
        <taxon>Pseudomonadati</taxon>
        <taxon>Bacteroidota</taxon>
        <taxon>Cytophagia</taxon>
        <taxon>Cytophagales</taxon>
        <taxon>Cyclobacteriaceae</taxon>
        <taxon>Mongoliitalea</taxon>
    </lineage>
</organism>
<gene>
    <name evidence="2" type="ORF">GCM10008106_17150</name>
</gene>
<evidence type="ECO:0000256" key="1">
    <source>
        <dbReference type="SAM" id="Phobius"/>
    </source>
</evidence>
<reference evidence="2" key="1">
    <citation type="journal article" date="2014" name="Int. J. Syst. Evol. Microbiol.">
        <title>Complete genome sequence of Corynebacterium casei LMG S-19264T (=DSM 44701T), isolated from a smear-ripened cheese.</title>
        <authorList>
            <consortium name="US DOE Joint Genome Institute (JGI-PGF)"/>
            <person name="Walter F."/>
            <person name="Albersmeier A."/>
            <person name="Kalinowski J."/>
            <person name="Ruckert C."/>
        </authorList>
    </citation>
    <scope>NUCLEOTIDE SEQUENCE</scope>
    <source>
        <strain evidence="2">KCTC 23224</strain>
    </source>
</reference>
<dbReference type="Proteomes" id="UP000642809">
    <property type="component" value="Unassembled WGS sequence"/>
</dbReference>
<feature type="transmembrane region" description="Helical" evidence="1">
    <location>
        <begin position="162"/>
        <end position="182"/>
    </location>
</feature>
<dbReference type="RefSeq" id="WP_189580774.1">
    <property type="nucleotide sequence ID" value="NZ_BMYF01000009.1"/>
</dbReference>
<name>A0A8J3CX35_9BACT</name>
<keyword evidence="1" id="KW-1133">Transmembrane helix</keyword>
<protein>
    <recommendedName>
        <fullName evidence="4">Sulfate ABC transporter permease</fullName>
    </recommendedName>
</protein>
<evidence type="ECO:0008006" key="4">
    <source>
        <dbReference type="Google" id="ProtNLM"/>
    </source>
</evidence>
<feature type="transmembrane region" description="Helical" evidence="1">
    <location>
        <begin position="189"/>
        <end position="211"/>
    </location>
</feature>
<feature type="transmembrane region" description="Helical" evidence="1">
    <location>
        <begin position="20"/>
        <end position="36"/>
    </location>
</feature>
<feature type="transmembrane region" description="Helical" evidence="1">
    <location>
        <begin position="101"/>
        <end position="126"/>
    </location>
</feature>
<comment type="caution">
    <text evidence="2">The sequence shown here is derived from an EMBL/GenBank/DDBJ whole genome shotgun (WGS) entry which is preliminary data.</text>
</comment>
<keyword evidence="1" id="KW-0812">Transmembrane</keyword>
<evidence type="ECO:0000313" key="3">
    <source>
        <dbReference type="Proteomes" id="UP000642809"/>
    </source>
</evidence>
<keyword evidence="1" id="KW-0472">Membrane</keyword>
<proteinExistence type="predicted"/>